<proteinExistence type="predicted"/>
<dbReference type="EMBL" id="JAATEM010000040">
    <property type="protein sequence ID" value="NJP53553.1"/>
    <property type="molecule type" value="Genomic_DNA"/>
</dbReference>
<dbReference type="Proteomes" id="UP000730591">
    <property type="component" value="Unassembled WGS sequence"/>
</dbReference>
<accession>A0ABX1AAP4</accession>
<reference evidence="1 2" key="1">
    <citation type="submission" date="2020-03" db="EMBL/GenBank/DDBJ databases">
        <title>WGS of actinomycetes isolated from Thailand.</title>
        <authorList>
            <person name="Thawai C."/>
        </authorList>
    </citation>
    <scope>NUCLEOTIDE SEQUENCE [LARGE SCALE GENOMIC DNA]</scope>
    <source>
        <strain evidence="1 2">SBST2-5</strain>
    </source>
</reference>
<gene>
    <name evidence="1" type="ORF">HCJ93_26680</name>
</gene>
<keyword evidence="2" id="KW-1185">Reference proteome</keyword>
<comment type="caution">
    <text evidence="1">The sequence shown here is derived from an EMBL/GenBank/DDBJ whole genome shotgun (WGS) entry which is preliminary data.</text>
</comment>
<evidence type="ECO:0000313" key="1">
    <source>
        <dbReference type="EMBL" id="NJP53553.1"/>
    </source>
</evidence>
<evidence type="ECO:0008006" key="3">
    <source>
        <dbReference type="Google" id="ProtNLM"/>
    </source>
</evidence>
<dbReference type="RefSeq" id="WP_167998379.1">
    <property type="nucleotide sequence ID" value="NZ_JAATEM010000040.1"/>
</dbReference>
<name>A0ABX1AAP4_9ACTN</name>
<organism evidence="1 2">
    <name type="scientific">Streptomyces composti</name>
    <dbReference type="NCBI Taxonomy" id="2720025"/>
    <lineage>
        <taxon>Bacteria</taxon>
        <taxon>Bacillati</taxon>
        <taxon>Actinomycetota</taxon>
        <taxon>Actinomycetes</taxon>
        <taxon>Kitasatosporales</taxon>
        <taxon>Streptomycetaceae</taxon>
        <taxon>Streptomyces</taxon>
    </lineage>
</organism>
<sequence length="64" mass="7242">MTITRYGEPCPLCRTPLLLDVLQVRSAQSDFPTAERVTGHRCPSCQTTRPEQWTEAMRSLYGDA</sequence>
<protein>
    <recommendedName>
        <fullName evidence="3">Small CPxCG-related zinc finger protein</fullName>
    </recommendedName>
</protein>
<evidence type="ECO:0000313" key="2">
    <source>
        <dbReference type="Proteomes" id="UP000730591"/>
    </source>
</evidence>